<protein>
    <submittedName>
        <fullName evidence="2">Uncharacterized protein</fullName>
    </submittedName>
</protein>
<reference evidence="2" key="2">
    <citation type="submission" date="2021-01" db="EMBL/GenBank/DDBJ databases">
        <authorList>
            <person name="Schikora-Tamarit M.A."/>
        </authorList>
    </citation>
    <scope>NUCLEOTIDE SEQUENCE</scope>
    <source>
        <strain evidence="2">CBS2887</strain>
    </source>
</reference>
<feature type="compositionally biased region" description="Polar residues" evidence="1">
    <location>
        <begin position="54"/>
        <end position="65"/>
    </location>
</feature>
<evidence type="ECO:0000313" key="3">
    <source>
        <dbReference type="Proteomes" id="UP000774326"/>
    </source>
</evidence>
<dbReference type="EMBL" id="JAEUBG010000463">
    <property type="protein sequence ID" value="KAH3688225.1"/>
    <property type="molecule type" value="Genomic_DNA"/>
</dbReference>
<dbReference type="AlphaFoldDB" id="A0A9P8QFE2"/>
<feature type="non-terminal residue" evidence="2">
    <location>
        <position position="1"/>
    </location>
</feature>
<proteinExistence type="predicted"/>
<gene>
    <name evidence="2" type="ORF">WICPIJ_000791</name>
</gene>
<name>A0A9P8QFE2_WICPI</name>
<keyword evidence="3" id="KW-1185">Reference proteome</keyword>
<reference evidence="2" key="1">
    <citation type="journal article" date="2021" name="Open Biol.">
        <title>Shared evolutionary footprints suggest mitochondrial oxidative damage underlies multiple complex I losses in fungi.</title>
        <authorList>
            <person name="Schikora-Tamarit M.A."/>
            <person name="Marcet-Houben M."/>
            <person name="Nosek J."/>
            <person name="Gabaldon T."/>
        </authorList>
    </citation>
    <scope>NUCLEOTIDE SEQUENCE</scope>
    <source>
        <strain evidence="2">CBS2887</strain>
    </source>
</reference>
<feature type="region of interest" description="Disordered" evidence="1">
    <location>
        <begin position="33"/>
        <end position="65"/>
    </location>
</feature>
<comment type="caution">
    <text evidence="2">The sequence shown here is derived from an EMBL/GenBank/DDBJ whole genome shotgun (WGS) entry which is preliminary data.</text>
</comment>
<dbReference type="Proteomes" id="UP000774326">
    <property type="component" value="Unassembled WGS sequence"/>
</dbReference>
<evidence type="ECO:0000313" key="2">
    <source>
        <dbReference type="EMBL" id="KAH3688225.1"/>
    </source>
</evidence>
<accession>A0A9P8QFE2</accession>
<sequence length="65" mass="7441">IHDTRRSGCGFIGLLIDLNQNKQSFEFDLAQKHEVSRTPERASTTIDTAKWDANSRQQQIPQDAR</sequence>
<organism evidence="2 3">
    <name type="scientific">Wickerhamomyces pijperi</name>
    <name type="common">Yeast</name>
    <name type="synonym">Pichia pijperi</name>
    <dbReference type="NCBI Taxonomy" id="599730"/>
    <lineage>
        <taxon>Eukaryota</taxon>
        <taxon>Fungi</taxon>
        <taxon>Dikarya</taxon>
        <taxon>Ascomycota</taxon>
        <taxon>Saccharomycotina</taxon>
        <taxon>Saccharomycetes</taxon>
        <taxon>Phaffomycetales</taxon>
        <taxon>Wickerhamomycetaceae</taxon>
        <taxon>Wickerhamomyces</taxon>
    </lineage>
</organism>
<evidence type="ECO:0000256" key="1">
    <source>
        <dbReference type="SAM" id="MobiDB-lite"/>
    </source>
</evidence>